<name>A0ABW2M432_9FLAO</name>
<accession>A0ABW2M432</accession>
<sequence length="956" mass="101668">MKNLCQPKRRMSLKLCLALLVSLLCNNYLFADGSKDLYPNGKPGYRAYLRSSLTADTERWPFPTTGTHYVYAKAGERITLASSAQLGGNAKIMMYSPSGSIVVENNSAGQIPSRDQEKNGPKLLGESSTAKYTPIYYEVPSGGTGIYRVEFLARGTTIPSTTVLADAAWSQNNSAGIFAWDISVINTTNTGFIGGRVYANLLNMSNGNEFTSNGFYGIVYGLTDDGFIYRINNNGNNGLFFSFFINNNGFTNSSGVSVYKSLSITNLSSSDVHDPRSADISNSTTQQITHKIFYTLPASDLPETSTGAVPGNSTWLRKVPIVPIVTQLNTQGVEGTNGQISSKGGYIKFNSNRPAKYTIIIRSSTTPASFTERVLLGFANANANSILWDGKDGAGQPLPEGTHQADVSVQLQGAEVHFPYIDMEYNRNGTIIELLNKDNLSQVASSIVYWNDTDIPNVTNGTNSSPKNNSHLPPVNSAGLDSNINGHIWGVNGTGPSGQFGDLRSMDTWAFVKGPIETQPLPIVTRIADLKISQVVADKTAIVPGDVVTFYVKAKNDGPSAVTGAKFSFKLPVGFNPQSVVFEGKGCGTESVAITYNASTRTYTSSVDLPNGCEIGYTIKLNVTTGVNSGNQNFIAGILRPNDVTDPDATNPDPTVPPTDAQAECTNNGVGGTCNNIKSLLLSYTAAAVCTEQVGGENFTATGGASKTFVQPATNYGFVLDVYSLDNSFNMTVNGVKIASSEIEFQSGAVPGINIRFADGDQYEANTPLIYNYSGSAAAPLIRVVISPTGTVSMYGSKTAGGALFPLELFNGNSFNTIPWNTSSGNTITISQAVIGATNITGRGYGQNIVQCACYNLPNTTTTGIAARHGITLLNRAGSSEGNWPMIRTGAHTVLESNTKGFVITRVPTSGLSAITQPVDGMMVYDTTAKCLKIYTVDTSVPANTGWSCFSTPACP</sequence>
<dbReference type="RefSeq" id="WP_378182344.1">
    <property type="nucleotide sequence ID" value="NZ_JBHTCR010000010.1"/>
</dbReference>
<organism evidence="3 4">
    <name type="scientific">Chryseobacterium zhengzhouense</name>
    <dbReference type="NCBI Taxonomy" id="1636086"/>
    <lineage>
        <taxon>Bacteria</taxon>
        <taxon>Pseudomonadati</taxon>
        <taxon>Bacteroidota</taxon>
        <taxon>Flavobacteriia</taxon>
        <taxon>Flavobacteriales</taxon>
        <taxon>Weeksellaceae</taxon>
        <taxon>Chryseobacterium group</taxon>
        <taxon>Chryseobacterium</taxon>
    </lineage>
</organism>
<protein>
    <recommendedName>
        <fullName evidence="2">DUF11 domain-containing protein</fullName>
    </recommendedName>
</protein>
<reference evidence="4" key="1">
    <citation type="journal article" date="2019" name="Int. J. Syst. Evol. Microbiol.">
        <title>The Global Catalogue of Microorganisms (GCM) 10K type strain sequencing project: providing services to taxonomists for standard genome sequencing and annotation.</title>
        <authorList>
            <consortium name="The Broad Institute Genomics Platform"/>
            <consortium name="The Broad Institute Genome Sequencing Center for Infectious Disease"/>
            <person name="Wu L."/>
            <person name="Ma J."/>
        </authorList>
    </citation>
    <scope>NUCLEOTIDE SEQUENCE [LARGE SCALE GENOMIC DNA]</scope>
    <source>
        <strain evidence="4">CCUG 54781</strain>
    </source>
</reference>
<comment type="caution">
    <text evidence="3">The sequence shown here is derived from an EMBL/GenBank/DDBJ whole genome shotgun (WGS) entry which is preliminary data.</text>
</comment>
<dbReference type="InterPro" id="IPR001434">
    <property type="entry name" value="OmcB-like_DUF11"/>
</dbReference>
<dbReference type="Gene3D" id="2.60.40.10">
    <property type="entry name" value="Immunoglobulins"/>
    <property type="match status" value="1"/>
</dbReference>
<dbReference type="Pfam" id="PF01345">
    <property type="entry name" value="DUF11"/>
    <property type="match status" value="1"/>
</dbReference>
<evidence type="ECO:0000313" key="4">
    <source>
        <dbReference type="Proteomes" id="UP001596550"/>
    </source>
</evidence>
<evidence type="ECO:0000313" key="3">
    <source>
        <dbReference type="EMBL" id="MFC7348506.1"/>
    </source>
</evidence>
<dbReference type="InterPro" id="IPR047589">
    <property type="entry name" value="DUF11_rpt"/>
</dbReference>
<dbReference type="NCBIfam" id="TIGR01451">
    <property type="entry name" value="B_ant_repeat"/>
    <property type="match status" value="1"/>
</dbReference>
<feature type="chain" id="PRO_5046203791" description="DUF11 domain-containing protein" evidence="1">
    <location>
        <begin position="32"/>
        <end position="956"/>
    </location>
</feature>
<gene>
    <name evidence="3" type="ORF">ACFQO9_17445</name>
</gene>
<dbReference type="EMBL" id="JBHTCR010000010">
    <property type="protein sequence ID" value="MFC7348506.1"/>
    <property type="molecule type" value="Genomic_DNA"/>
</dbReference>
<feature type="domain" description="DUF11" evidence="2">
    <location>
        <begin position="529"/>
        <end position="651"/>
    </location>
</feature>
<dbReference type="InterPro" id="IPR013783">
    <property type="entry name" value="Ig-like_fold"/>
</dbReference>
<evidence type="ECO:0000256" key="1">
    <source>
        <dbReference type="SAM" id="SignalP"/>
    </source>
</evidence>
<dbReference type="Proteomes" id="UP001596550">
    <property type="component" value="Unassembled WGS sequence"/>
</dbReference>
<proteinExistence type="predicted"/>
<feature type="signal peptide" evidence="1">
    <location>
        <begin position="1"/>
        <end position="31"/>
    </location>
</feature>
<keyword evidence="4" id="KW-1185">Reference proteome</keyword>
<evidence type="ECO:0000259" key="2">
    <source>
        <dbReference type="Pfam" id="PF01345"/>
    </source>
</evidence>
<keyword evidence="1" id="KW-0732">Signal</keyword>